<dbReference type="AlphaFoldDB" id="A0A177A025"/>
<protein>
    <submittedName>
        <fullName evidence="6">Uncharacterized protein</fullName>
    </submittedName>
</protein>
<proteinExistence type="predicted"/>
<dbReference type="Gene3D" id="3.40.50.300">
    <property type="entry name" value="P-loop containing nucleotide triphosphate hydrolases"/>
    <property type="match status" value="1"/>
</dbReference>
<dbReference type="SUPFAM" id="SSF48403">
    <property type="entry name" value="Ankyrin repeat"/>
    <property type="match status" value="1"/>
</dbReference>
<dbReference type="PANTHER" id="PTHR10039:SF16">
    <property type="entry name" value="GPI INOSITOL-DEACYLASE"/>
    <property type="match status" value="1"/>
</dbReference>
<feature type="domain" description="Nephrocystin 3-like N-terminal" evidence="5">
    <location>
        <begin position="181"/>
        <end position="344"/>
    </location>
</feature>
<dbReference type="PROSITE" id="PS50297">
    <property type="entry name" value="ANK_REP_REGION"/>
    <property type="match status" value="3"/>
</dbReference>
<dbReference type="RefSeq" id="XP_024320929.1">
    <property type="nucleotide sequence ID" value="XM_024471156.1"/>
</dbReference>
<dbReference type="eggNOG" id="KOG0502">
    <property type="taxonomic scope" value="Eukaryota"/>
</dbReference>
<dbReference type="InterPro" id="IPR027417">
    <property type="entry name" value="P-loop_NTPase"/>
</dbReference>
<sequence>MADPLTIVGIIANIVQLVDFSTKVLARLNDFQSSLGEIPKAFRHIKAELPVLQETLKQTRGKIDDGAVEDSTRAALLPAVQGCKIQIEALDALLAETLPVAGDSRFKKSTKALWSITQDSKAEGITKTLRGYIATLTFYHAAASSTLQPMKDTKLVEIRRWLSPPDPSINYRKAIKLRQSDTGLWLLESEVYSKWKRNASSFVWLYGIPGCGKTILTSTVTEDIFLYCANDPGKVVAYFYFDFTDANKQKTELMVRSLISQLSEQCIKMPLALEALYSSSDKGNRQPSLDALMNVLQHMLQEFPQSYLILDALDECANRAELARILEQMAEWQLEDMRVLVTSRKERDIESSLKDIINRDCIIYLEPQVVDKDIQTYICQRLSDDKELIKWQKDAEIRREIETTLMEGSRGIRFRWAVCQMDTLGKCRTRSALRKALKALPTTLDETYEEILCKISDTDAEYAIRILKWLAFSSRPLSVEELAEVVAIDVERETAFDREEVLEDPMEVLDICMSLVSVVMTETSSLSEPNRHLSTISQTVTLAHYSVQEYLVSTRICHGRAARYSMQPAACHVYIAKGSIGYLLQFEKELFNRFESAISFQQVYILAQYSAEHWIIHTRNGEEGDNQLTYLATKFLSTGDGAYLNWLRLHDPDDAYLNWLRLHYPDDGVWRTSNFRRELDSCPNPLYYASLGGIADTAARLAEEDANVNSQGGHYGNALQAASAGGHEKLVGVLLSKGADVNAQGGYYGNALQAASAKGHDKLVGVLLSKGADVNAHGGVYSNALHAASAGGYDKLIEVLLSKGADVNAQGGHYGNALQAASAGGHEKLVGVLLSKGADVNAQGGYYGNALQAASAKGHDKLVGVLLSKGADVNAHGGAYSNALHAASAGGYDKLIEVLLSKGADVNAQGGFYGNALQAASIVVSGLVGATRGHNKIVEVLLSKGADVNAQGGYYGNVLQGASFEGCDKLVEVLLSKGADVNAQGGVYGNPLQAASAGGHEKLVGVLLSKGADVSAQGGYHGNVLQAASAKGHDKLVEVLLSKGADVNAQGGHYKNALQAASAGGYDKLVEMLLSKGAVQELGS</sequence>
<dbReference type="VEuPathDB" id="FungiDB:GMDG_04483"/>
<organism evidence="6">
    <name type="scientific">Pseudogymnoascus destructans</name>
    <dbReference type="NCBI Taxonomy" id="655981"/>
    <lineage>
        <taxon>Eukaryota</taxon>
        <taxon>Fungi</taxon>
        <taxon>Dikarya</taxon>
        <taxon>Ascomycota</taxon>
        <taxon>Pezizomycotina</taxon>
        <taxon>Leotiomycetes</taxon>
        <taxon>Thelebolales</taxon>
        <taxon>Thelebolaceae</taxon>
        <taxon>Pseudogymnoascus</taxon>
    </lineage>
</organism>
<feature type="domain" description="GPI inositol-deacylase winged helix" evidence="4">
    <location>
        <begin position="461"/>
        <end position="554"/>
    </location>
</feature>
<dbReference type="GeneID" id="36290634"/>
<name>A0A177A025_9PEZI</name>
<feature type="repeat" description="ANK" evidence="2">
    <location>
        <begin position="813"/>
        <end position="845"/>
    </location>
</feature>
<keyword evidence="1" id="KW-0677">Repeat</keyword>
<feature type="repeat" description="ANK" evidence="2">
    <location>
        <begin position="747"/>
        <end position="779"/>
    </location>
</feature>
<dbReference type="Pfam" id="PF00023">
    <property type="entry name" value="Ank"/>
    <property type="match status" value="3"/>
</dbReference>
<feature type="repeat" description="ANK" evidence="2">
    <location>
        <begin position="879"/>
        <end position="911"/>
    </location>
</feature>
<dbReference type="Pfam" id="PF12796">
    <property type="entry name" value="Ank_2"/>
    <property type="match status" value="2"/>
</dbReference>
<gene>
    <name evidence="6" type="ORF">VC83_07589</name>
</gene>
<feature type="domain" description="NACHT-NTPase and P-loop NTPases N-terminal" evidence="3">
    <location>
        <begin position="11"/>
        <end position="135"/>
    </location>
</feature>
<dbReference type="InterPro" id="IPR054471">
    <property type="entry name" value="GPIID_WHD"/>
</dbReference>
<evidence type="ECO:0000256" key="1">
    <source>
        <dbReference type="ARBA" id="ARBA00022737"/>
    </source>
</evidence>
<dbReference type="InterPro" id="IPR031352">
    <property type="entry name" value="SesA"/>
</dbReference>
<dbReference type="Gene3D" id="1.25.40.20">
    <property type="entry name" value="Ankyrin repeat-containing domain"/>
    <property type="match status" value="4"/>
</dbReference>
<dbReference type="PANTHER" id="PTHR10039">
    <property type="entry name" value="AMELOGENIN"/>
    <property type="match status" value="1"/>
</dbReference>
<reference evidence="6" key="1">
    <citation type="submission" date="2016-03" db="EMBL/GenBank/DDBJ databases">
        <title>Updated assembly of Pseudogymnoascus destructans, the fungus causing white-nose syndrome of bats.</title>
        <authorList>
            <person name="Palmer J.M."/>
            <person name="Drees K.P."/>
            <person name="Foster J.T."/>
            <person name="Lindner D.L."/>
        </authorList>
    </citation>
    <scope>NUCLEOTIDE SEQUENCE [LARGE SCALE GENOMIC DNA]</scope>
    <source>
        <strain evidence="6">20631-21</strain>
    </source>
</reference>
<keyword evidence="2" id="KW-0040">ANK repeat</keyword>
<feature type="repeat" description="ANK" evidence="2">
    <location>
        <begin position="846"/>
        <end position="878"/>
    </location>
</feature>
<dbReference type="SUPFAM" id="SSF52540">
    <property type="entry name" value="P-loop containing nucleoside triphosphate hydrolases"/>
    <property type="match status" value="1"/>
</dbReference>
<dbReference type="VEuPathDB" id="FungiDB:GMDG_06730"/>
<evidence type="ECO:0000259" key="3">
    <source>
        <dbReference type="Pfam" id="PF17107"/>
    </source>
</evidence>
<dbReference type="InterPro" id="IPR036770">
    <property type="entry name" value="Ankyrin_rpt-contain_sf"/>
</dbReference>
<dbReference type="Pfam" id="PF24883">
    <property type="entry name" value="NPHP3_N"/>
    <property type="match status" value="1"/>
</dbReference>
<dbReference type="EMBL" id="KV441408">
    <property type="protein sequence ID" value="OAF55629.1"/>
    <property type="molecule type" value="Genomic_DNA"/>
</dbReference>
<feature type="repeat" description="ANK" evidence="2">
    <location>
        <begin position="714"/>
        <end position="746"/>
    </location>
</feature>
<feature type="repeat" description="ANK" evidence="2">
    <location>
        <begin position="1020"/>
        <end position="1052"/>
    </location>
</feature>
<accession>A0A177A025</accession>
<dbReference type="PROSITE" id="PS50088">
    <property type="entry name" value="ANK_REPEAT"/>
    <property type="match status" value="8"/>
</dbReference>
<feature type="repeat" description="ANK" evidence="2">
    <location>
        <begin position="990"/>
        <end position="1019"/>
    </location>
</feature>
<dbReference type="SMART" id="SM00248">
    <property type="entry name" value="ANK"/>
    <property type="match status" value="12"/>
</dbReference>
<dbReference type="Proteomes" id="UP000077154">
    <property type="component" value="Unassembled WGS sequence"/>
</dbReference>
<dbReference type="Pfam" id="PF17107">
    <property type="entry name" value="SesA"/>
    <property type="match status" value="1"/>
</dbReference>
<dbReference type="InterPro" id="IPR002110">
    <property type="entry name" value="Ankyrin_rpt"/>
</dbReference>
<dbReference type="Pfam" id="PF22939">
    <property type="entry name" value="WHD_GPIID"/>
    <property type="match status" value="1"/>
</dbReference>
<dbReference type="OrthoDB" id="1577640at2759"/>
<evidence type="ECO:0000259" key="5">
    <source>
        <dbReference type="Pfam" id="PF24883"/>
    </source>
</evidence>
<evidence type="ECO:0000313" key="6">
    <source>
        <dbReference type="EMBL" id="OAF55629.1"/>
    </source>
</evidence>
<feature type="repeat" description="ANK" evidence="2">
    <location>
        <begin position="780"/>
        <end position="812"/>
    </location>
</feature>
<evidence type="ECO:0000259" key="4">
    <source>
        <dbReference type="Pfam" id="PF22939"/>
    </source>
</evidence>
<evidence type="ECO:0000256" key="2">
    <source>
        <dbReference type="PROSITE-ProRule" id="PRU00023"/>
    </source>
</evidence>
<dbReference type="InterPro" id="IPR056884">
    <property type="entry name" value="NPHP3-like_N"/>
</dbReference>